<dbReference type="SMART" id="SM00850">
    <property type="entry name" value="LytTR"/>
    <property type="match status" value="1"/>
</dbReference>
<dbReference type="GO" id="GO:0003677">
    <property type="term" value="F:DNA binding"/>
    <property type="evidence" value="ECO:0007669"/>
    <property type="project" value="InterPro"/>
</dbReference>
<comment type="caution">
    <text evidence="1">Lacks conserved residue(s) required for the propagation of feature annotation.</text>
</comment>
<evidence type="ECO:0000259" key="3">
    <source>
        <dbReference type="PROSITE" id="PS50930"/>
    </source>
</evidence>
<sequence length="296" mass="33814">MKHTYVILSDNRDEIAETKAVVSVFPQMSFVGSAQNYEDGLDLILDKMPQVVFLEIQPEKADSKLGLNLISELYRYLSHVPEIIVTAKNSDLAYEALRYEVLDYLITPFRSLDLRKTLLRFEKGRLKPLHIPTIEEAPILLPIIEEVATEEEVATLTEEPEVLPIQEMPQPVMVPAVKEEKPLIICVKSYGDYRFIEAKDICYLQADNNSTDIHLNNGEMITAFKTLKHFENVLQPPFVRIHNSYIVNIDYVSRIHTGNAVCYIKNSSIKLPFSKSYKENVDSIISSISNGNYLEF</sequence>
<dbReference type="Proteomes" id="UP000535020">
    <property type="component" value="Unassembled WGS sequence"/>
</dbReference>
<dbReference type="PROSITE" id="PS50110">
    <property type="entry name" value="RESPONSE_REGULATORY"/>
    <property type="match status" value="1"/>
</dbReference>
<dbReference type="PROSITE" id="PS50930">
    <property type="entry name" value="HTH_LYTTR"/>
    <property type="match status" value="1"/>
</dbReference>
<dbReference type="InterPro" id="IPR046947">
    <property type="entry name" value="LytR-like"/>
</dbReference>
<dbReference type="InterPro" id="IPR011006">
    <property type="entry name" value="CheY-like_superfamily"/>
</dbReference>
<dbReference type="Gene3D" id="3.40.50.2300">
    <property type="match status" value="1"/>
</dbReference>
<name>A0A7Y9C7H6_9FLAO</name>
<dbReference type="RefSeq" id="WP_176006183.1">
    <property type="nucleotide sequence ID" value="NZ_JABWMI010000011.1"/>
</dbReference>
<proteinExistence type="predicted"/>
<dbReference type="SUPFAM" id="SSF52172">
    <property type="entry name" value="CheY-like"/>
    <property type="match status" value="1"/>
</dbReference>
<feature type="domain" description="Response regulatory" evidence="2">
    <location>
        <begin position="4"/>
        <end position="122"/>
    </location>
</feature>
<reference evidence="4 5" key="1">
    <citation type="submission" date="2020-07" db="EMBL/GenBank/DDBJ databases">
        <authorList>
            <person name="Sun Q."/>
        </authorList>
    </citation>
    <scope>NUCLEOTIDE SEQUENCE [LARGE SCALE GENOMIC DNA]</scope>
    <source>
        <strain evidence="4 5">MAH-1</strain>
    </source>
</reference>
<evidence type="ECO:0000259" key="2">
    <source>
        <dbReference type="PROSITE" id="PS50110"/>
    </source>
</evidence>
<dbReference type="InterPro" id="IPR001789">
    <property type="entry name" value="Sig_transdc_resp-reg_receiver"/>
</dbReference>
<dbReference type="Pfam" id="PF04397">
    <property type="entry name" value="LytTR"/>
    <property type="match status" value="1"/>
</dbReference>
<keyword evidence="5" id="KW-1185">Reference proteome</keyword>
<dbReference type="PANTHER" id="PTHR37299">
    <property type="entry name" value="TRANSCRIPTIONAL REGULATOR-RELATED"/>
    <property type="match status" value="1"/>
</dbReference>
<dbReference type="AlphaFoldDB" id="A0A7Y9C7H6"/>
<organism evidence="4 5">
    <name type="scientific">Flavobacterium agri</name>
    <dbReference type="NCBI Taxonomy" id="2743471"/>
    <lineage>
        <taxon>Bacteria</taxon>
        <taxon>Pseudomonadati</taxon>
        <taxon>Bacteroidota</taxon>
        <taxon>Flavobacteriia</taxon>
        <taxon>Flavobacteriales</taxon>
        <taxon>Flavobacteriaceae</taxon>
        <taxon>Flavobacterium</taxon>
    </lineage>
</organism>
<dbReference type="PANTHER" id="PTHR37299:SF1">
    <property type="entry name" value="STAGE 0 SPORULATION PROTEIN A HOMOLOG"/>
    <property type="match status" value="1"/>
</dbReference>
<dbReference type="GO" id="GO:0000156">
    <property type="term" value="F:phosphorelay response regulator activity"/>
    <property type="evidence" value="ECO:0007669"/>
    <property type="project" value="InterPro"/>
</dbReference>
<dbReference type="Gene3D" id="2.40.50.1020">
    <property type="entry name" value="LytTr DNA-binding domain"/>
    <property type="match status" value="1"/>
</dbReference>
<gene>
    <name evidence="4" type="ORF">HZF10_10600</name>
</gene>
<evidence type="ECO:0000313" key="4">
    <source>
        <dbReference type="EMBL" id="NYA71372.1"/>
    </source>
</evidence>
<dbReference type="InterPro" id="IPR007492">
    <property type="entry name" value="LytTR_DNA-bd_dom"/>
</dbReference>
<accession>A0A7Y9C7H6</accession>
<protein>
    <submittedName>
        <fullName evidence="4">Response regulator transcription factor</fullName>
    </submittedName>
</protein>
<comment type="caution">
    <text evidence="4">The sequence shown here is derived from an EMBL/GenBank/DDBJ whole genome shotgun (WGS) entry which is preliminary data.</text>
</comment>
<dbReference type="EMBL" id="JACBJI010000004">
    <property type="protein sequence ID" value="NYA71372.1"/>
    <property type="molecule type" value="Genomic_DNA"/>
</dbReference>
<evidence type="ECO:0000313" key="5">
    <source>
        <dbReference type="Proteomes" id="UP000535020"/>
    </source>
</evidence>
<feature type="domain" description="HTH LytTR-type" evidence="3">
    <location>
        <begin position="185"/>
        <end position="287"/>
    </location>
</feature>
<evidence type="ECO:0000256" key="1">
    <source>
        <dbReference type="PROSITE-ProRule" id="PRU00169"/>
    </source>
</evidence>